<accession>A0A1U9NLX3</accession>
<dbReference type="STRING" id="1936003.STSP2_01906"/>
<evidence type="ECO:0000313" key="3">
    <source>
        <dbReference type="Proteomes" id="UP000189674"/>
    </source>
</evidence>
<protein>
    <submittedName>
        <fullName evidence="2">Endonuclease I</fullName>
    </submittedName>
</protein>
<name>A0A1U9NLX3_9BACT</name>
<keyword evidence="2" id="KW-0255">Endonuclease</keyword>
<sequence>MIRYKTANEQKNSYRSKGEQRIADYLSSQRIRFQYEPPTMVYDLNCKLRVWYPDFRLGGKNGLILEYAGIKNDPDYDRGIAKKKKLYRANGLEALFVYPEDIYRKNWRSNLGDKLMKYRASKDVQSAPAGYHSRQSPCQSYRPPTHSSLRAPVYQNQYH</sequence>
<dbReference type="Proteomes" id="UP000189674">
    <property type="component" value="Chromosome"/>
</dbReference>
<evidence type="ECO:0000313" key="2">
    <source>
        <dbReference type="EMBL" id="AQT68734.1"/>
    </source>
</evidence>
<keyword evidence="3" id="KW-1185">Reference proteome</keyword>
<dbReference type="EMBL" id="CP019791">
    <property type="protein sequence ID" value="AQT68734.1"/>
    <property type="molecule type" value="Genomic_DNA"/>
</dbReference>
<reference evidence="3" key="1">
    <citation type="submission" date="2017-02" db="EMBL/GenBank/DDBJ databases">
        <title>Comparative genomics and description of representatives of a novel lineage of planctomycetes thriving in anoxic sediments.</title>
        <authorList>
            <person name="Spring S."/>
            <person name="Bunk B."/>
            <person name="Sproer C."/>
        </authorList>
    </citation>
    <scope>NUCLEOTIDE SEQUENCE [LARGE SCALE GENOMIC DNA]</scope>
    <source>
        <strain evidence="3">ST-NAGAB-D1</strain>
    </source>
</reference>
<organism evidence="2 3">
    <name type="scientific">Anaerohalosphaera lusitana</name>
    <dbReference type="NCBI Taxonomy" id="1936003"/>
    <lineage>
        <taxon>Bacteria</taxon>
        <taxon>Pseudomonadati</taxon>
        <taxon>Planctomycetota</taxon>
        <taxon>Phycisphaerae</taxon>
        <taxon>Sedimentisphaerales</taxon>
        <taxon>Anaerohalosphaeraceae</taxon>
        <taxon>Anaerohalosphaera</taxon>
    </lineage>
</organism>
<gene>
    <name evidence="2" type="ORF">STSP2_01906</name>
</gene>
<evidence type="ECO:0000256" key="1">
    <source>
        <dbReference type="SAM" id="MobiDB-lite"/>
    </source>
</evidence>
<dbReference type="GO" id="GO:0004519">
    <property type="term" value="F:endonuclease activity"/>
    <property type="evidence" value="ECO:0007669"/>
    <property type="project" value="UniProtKB-KW"/>
</dbReference>
<dbReference type="KEGG" id="alus:STSP2_01906"/>
<keyword evidence="2" id="KW-0540">Nuclease</keyword>
<proteinExistence type="predicted"/>
<dbReference type="Gene3D" id="3.40.91.30">
    <property type="match status" value="1"/>
</dbReference>
<keyword evidence="2" id="KW-0378">Hydrolase</keyword>
<dbReference type="AlphaFoldDB" id="A0A1U9NLX3"/>
<feature type="region of interest" description="Disordered" evidence="1">
    <location>
        <begin position="126"/>
        <end position="159"/>
    </location>
</feature>